<reference evidence="2 3" key="1">
    <citation type="submission" date="2020-02" db="EMBL/GenBank/DDBJ databases">
        <authorList>
            <person name="Ma Q."/>
            <person name="Huang Y."/>
            <person name="Song X."/>
            <person name="Pei D."/>
        </authorList>
    </citation>
    <scope>NUCLEOTIDE SEQUENCE [LARGE SCALE GENOMIC DNA]</scope>
    <source>
        <strain evidence="2">Sxm20200214</strain>
        <tissue evidence="2">Leaf</tissue>
    </source>
</reference>
<keyword evidence="1" id="KW-1133">Transmembrane helix</keyword>
<keyword evidence="1" id="KW-0812">Transmembrane</keyword>
<gene>
    <name evidence="2" type="ORF">Bca52824_032869</name>
</gene>
<dbReference type="EMBL" id="JAAMPC010000007">
    <property type="protein sequence ID" value="KAG2304218.1"/>
    <property type="molecule type" value="Genomic_DNA"/>
</dbReference>
<evidence type="ECO:0000313" key="3">
    <source>
        <dbReference type="Proteomes" id="UP000886595"/>
    </source>
</evidence>
<keyword evidence="3" id="KW-1185">Reference proteome</keyword>
<dbReference type="AlphaFoldDB" id="A0A8X7SDJ6"/>
<sequence>MEMKKADWEMKQADLERKERLSKLAILDTLLSKPGPLSEAEEDLQYEEKVVRLEKLFEDKVVRLERLVEESLAKKKSSVTDRFEVVVGVMLVVVVVIGVVMALK</sequence>
<dbReference type="Proteomes" id="UP000886595">
    <property type="component" value="Unassembled WGS sequence"/>
</dbReference>
<keyword evidence="1" id="KW-0472">Membrane</keyword>
<organism evidence="2 3">
    <name type="scientific">Brassica carinata</name>
    <name type="common">Ethiopian mustard</name>
    <name type="synonym">Abyssinian cabbage</name>
    <dbReference type="NCBI Taxonomy" id="52824"/>
    <lineage>
        <taxon>Eukaryota</taxon>
        <taxon>Viridiplantae</taxon>
        <taxon>Streptophyta</taxon>
        <taxon>Embryophyta</taxon>
        <taxon>Tracheophyta</taxon>
        <taxon>Spermatophyta</taxon>
        <taxon>Magnoliopsida</taxon>
        <taxon>eudicotyledons</taxon>
        <taxon>Gunneridae</taxon>
        <taxon>Pentapetalae</taxon>
        <taxon>rosids</taxon>
        <taxon>malvids</taxon>
        <taxon>Brassicales</taxon>
        <taxon>Brassicaceae</taxon>
        <taxon>Brassiceae</taxon>
        <taxon>Brassica</taxon>
    </lineage>
</organism>
<name>A0A8X7SDJ6_BRACI</name>
<accession>A0A8X7SDJ6</accession>
<evidence type="ECO:0000313" key="2">
    <source>
        <dbReference type="EMBL" id="KAG2304218.1"/>
    </source>
</evidence>
<evidence type="ECO:0000256" key="1">
    <source>
        <dbReference type="SAM" id="Phobius"/>
    </source>
</evidence>
<proteinExistence type="predicted"/>
<comment type="caution">
    <text evidence="2">The sequence shown here is derived from an EMBL/GenBank/DDBJ whole genome shotgun (WGS) entry which is preliminary data.</text>
</comment>
<protein>
    <submittedName>
        <fullName evidence="2">Uncharacterized protein</fullName>
    </submittedName>
</protein>
<feature type="transmembrane region" description="Helical" evidence="1">
    <location>
        <begin position="83"/>
        <end position="103"/>
    </location>
</feature>